<evidence type="ECO:0000256" key="1">
    <source>
        <dbReference type="SAM" id="MobiDB-lite"/>
    </source>
</evidence>
<organism evidence="2 3">
    <name type="scientific">Mycena metata</name>
    <dbReference type="NCBI Taxonomy" id="1033252"/>
    <lineage>
        <taxon>Eukaryota</taxon>
        <taxon>Fungi</taxon>
        <taxon>Dikarya</taxon>
        <taxon>Basidiomycota</taxon>
        <taxon>Agaricomycotina</taxon>
        <taxon>Agaricomycetes</taxon>
        <taxon>Agaricomycetidae</taxon>
        <taxon>Agaricales</taxon>
        <taxon>Marasmiineae</taxon>
        <taxon>Mycenaceae</taxon>
        <taxon>Mycena</taxon>
    </lineage>
</organism>
<accession>A0AAD7IQN5</accession>
<name>A0AAD7IQN5_9AGAR</name>
<protein>
    <submittedName>
        <fullName evidence="2">Uncharacterized protein</fullName>
    </submittedName>
</protein>
<dbReference type="AlphaFoldDB" id="A0AAD7IQN5"/>
<feature type="region of interest" description="Disordered" evidence="1">
    <location>
        <begin position="342"/>
        <end position="376"/>
    </location>
</feature>
<evidence type="ECO:0000313" key="3">
    <source>
        <dbReference type="Proteomes" id="UP001215598"/>
    </source>
</evidence>
<evidence type="ECO:0000313" key="2">
    <source>
        <dbReference type="EMBL" id="KAJ7747517.1"/>
    </source>
</evidence>
<feature type="region of interest" description="Disordered" evidence="1">
    <location>
        <begin position="108"/>
        <end position="127"/>
    </location>
</feature>
<feature type="compositionally biased region" description="Basic and acidic residues" evidence="1">
    <location>
        <begin position="291"/>
        <end position="305"/>
    </location>
</feature>
<feature type="region of interest" description="Disordered" evidence="1">
    <location>
        <begin position="265"/>
        <end position="313"/>
    </location>
</feature>
<feature type="compositionally biased region" description="Polar residues" evidence="1">
    <location>
        <begin position="367"/>
        <end position="376"/>
    </location>
</feature>
<feature type="compositionally biased region" description="Basic and acidic residues" evidence="1">
    <location>
        <begin position="164"/>
        <end position="176"/>
    </location>
</feature>
<sequence length="376" mass="42363">MRQRPELNGVQMHRFLYGRLHIDLLRSVRYPAFLLCVLPEGKWEWEAQLEEPEKVPKNRRKQFAQLTGWHTPPIPTFSILRPHHPPLPDARTSPPPRIAPKPVLRVHPRTKTNGRSVDDGDKKHSTSATTALGRAHAWCPNLQPEKREAARIVGFDSPSTTETKVGEKEKKEKDAARNGMRRRQDIVLGAVRAAGVARDPCSAQTERDTGRYPLRRMHSFASILRQTGRRPVVTVNETARELCTDDGWACGYRAKGASCMKHAHFTESRGPKGSSARCGRRPGARQGCTRPLDRERAKKGRDEGTRTSPFEVKGRGVRAASNWCLWLEDDGGKQSVNIINWGWEKKKSGKKNEKKNGGPRDDGQGERTCNTRMTRG</sequence>
<feature type="region of interest" description="Disordered" evidence="1">
    <location>
        <begin position="158"/>
        <end position="179"/>
    </location>
</feature>
<reference evidence="2" key="1">
    <citation type="submission" date="2023-03" db="EMBL/GenBank/DDBJ databases">
        <title>Massive genome expansion in bonnet fungi (Mycena s.s.) driven by repeated elements and novel gene families across ecological guilds.</title>
        <authorList>
            <consortium name="Lawrence Berkeley National Laboratory"/>
            <person name="Harder C.B."/>
            <person name="Miyauchi S."/>
            <person name="Viragh M."/>
            <person name="Kuo A."/>
            <person name="Thoen E."/>
            <person name="Andreopoulos B."/>
            <person name="Lu D."/>
            <person name="Skrede I."/>
            <person name="Drula E."/>
            <person name="Henrissat B."/>
            <person name="Morin E."/>
            <person name="Kohler A."/>
            <person name="Barry K."/>
            <person name="LaButti K."/>
            <person name="Morin E."/>
            <person name="Salamov A."/>
            <person name="Lipzen A."/>
            <person name="Mereny Z."/>
            <person name="Hegedus B."/>
            <person name="Baldrian P."/>
            <person name="Stursova M."/>
            <person name="Weitz H."/>
            <person name="Taylor A."/>
            <person name="Grigoriev I.V."/>
            <person name="Nagy L.G."/>
            <person name="Martin F."/>
            <person name="Kauserud H."/>
        </authorList>
    </citation>
    <scope>NUCLEOTIDE SEQUENCE</scope>
    <source>
        <strain evidence="2">CBHHK182m</strain>
    </source>
</reference>
<comment type="caution">
    <text evidence="2">The sequence shown here is derived from an EMBL/GenBank/DDBJ whole genome shotgun (WGS) entry which is preliminary data.</text>
</comment>
<proteinExistence type="predicted"/>
<gene>
    <name evidence="2" type="ORF">B0H16DRAFT_1462004</name>
</gene>
<keyword evidence="3" id="KW-1185">Reference proteome</keyword>
<dbReference type="Proteomes" id="UP001215598">
    <property type="component" value="Unassembled WGS sequence"/>
</dbReference>
<feature type="compositionally biased region" description="Basic and acidic residues" evidence="1">
    <location>
        <begin position="343"/>
        <end position="365"/>
    </location>
</feature>
<dbReference type="EMBL" id="JARKIB010000076">
    <property type="protein sequence ID" value="KAJ7747517.1"/>
    <property type="molecule type" value="Genomic_DNA"/>
</dbReference>